<feature type="region of interest" description="Disordered" evidence="1">
    <location>
        <begin position="33"/>
        <end position="61"/>
    </location>
</feature>
<dbReference type="STRING" id="453582.SAMN05421580_110110"/>
<dbReference type="AlphaFoldDB" id="A0A1N7PLN1"/>
<dbReference type="EMBL" id="FTOG01000010">
    <property type="protein sequence ID" value="SIT11502.1"/>
    <property type="molecule type" value="Genomic_DNA"/>
</dbReference>
<dbReference type="Proteomes" id="UP000186221">
    <property type="component" value="Unassembled WGS sequence"/>
</dbReference>
<organism evidence="2 3">
    <name type="scientific">Rhodobacter aestuarii</name>
    <dbReference type="NCBI Taxonomy" id="453582"/>
    <lineage>
        <taxon>Bacteria</taxon>
        <taxon>Pseudomonadati</taxon>
        <taxon>Pseudomonadota</taxon>
        <taxon>Alphaproteobacteria</taxon>
        <taxon>Rhodobacterales</taxon>
        <taxon>Rhodobacter group</taxon>
        <taxon>Rhodobacter</taxon>
    </lineage>
</organism>
<evidence type="ECO:0000313" key="2">
    <source>
        <dbReference type="EMBL" id="SIT11502.1"/>
    </source>
</evidence>
<protein>
    <submittedName>
        <fullName evidence="2">Uncharacterized protein</fullName>
    </submittedName>
</protein>
<proteinExistence type="predicted"/>
<gene>
    <name evidence="2" type="ORF">SAMN05421580_110110</name>
</gene>
<dbReference type="OrthoDB" id="7873492at2"/>
<name>A0A1N7PLN1_9RHOB</name>
<keyword evidence="3" id="KW-1185">Reference proteome</keyword>
<evidence type="ECO:0000256" key="1">
    <source>
        <dbReference type="SAM" id="MobiDB-lite"/>
    </source>
</evidence>
<evidence type="ECO:0000313" key="3">
    <source>
        <dbReference type="Proteomes" id="UP000186221"/>
    </source>
</evidence>
<sequence length="61" mass="7050">MTAKTNRRWMRTALEGSVKCDVVMPWQRGAQRSEMLARRDGPQAAQGMRKDQMRWRAKAAS</sequence>
<dbReference type="RefSeq" id="WP_076485841.1">
    <property type="nucleotide sequence ID" value="NZ_FTOG01000010.1"/>
</dbReference>
<accession>A0A1N7PLN1</accession>
<reference evidence="3" key="1">
    <citation type="submission" date="2017-01" db="EMBL/GenBank/DDBJ databases">
        <authorList>
            <person name="Varghese N."/>
            <person name="Submissions S."/>
        </authorList>
    </citation>
    <scope>NUCLEOTIDE SEQUENCE [LARGE SCALE GENOMIC DNA]</scope>
    <source>
        <strain evidence="3">DSM 19945</strain>
    </source>
</reference>